<evidence type="ECO:0000313" key="3">
    <source>
        <dbReference type="EMBL" id="MXP29593.1"/>
    </source>
</evidence>
<accession>A0A845AKB4</accession>
<feature type="compositionally biased region" description="Low complexity" evidence="1">
    <location>
        <begin position="25"/>
        <end position="43"/>
    </location>
</feature>
<dbReference type="Proteomes" id="UP000439780">
    <property type="component" value="Unassembled WGS sequence"/>
</dbReference>
<comment type="caution">
    <text evidence="3">The sequence shown here is derived from an EMBL/GenBank/DDBJ whole genome shotgun (WGS) entry which is preliminary data.</text>
</comment>
<feature type="region of interest" description="Disordered" evidence="1">
    <location>
        <begin position="1"/>
        <end position="99"/>
    </location>
</feature>
<feature type="compositionally biased region" description="Low complexity" evidence="1">
    <location>
        <begin position="54"/>
        <end position="65"/>
    </location>
</feature>
<feature type="compositionally biased region" description="Basic residues" evidence="1">
    <location>
        <begin position="66"/>
        <end position="91"/>
    </location>
</feature>
<evidence type="ECO:0000259" key="2">
    <source>
        <dbReference type="Pfam" id="PF09361"/>
    </source>
</evidence>
<dbReference type="EMBL" id="WTYA01000009">
    <property type="protein sequence ID" value="MXP29593.1"/>
    <property type="molecule type" value="Genomic_DNA"/>
</dbReference>
<dbReference type="RefSeq" id="WP_160753886.1">
    <property type="nucleotide sequence ID" value="NZ_WTYA01000009.1"/>
</dbReference>
<dbReference type="InterPro" id="IPR018968">
    <property type="entry name" value="Phasin"/>
</dbReference>
<dbReference type="NCBIfam" id="TIGR01841">
    <property type="entry name" value="phasin"/>
    <property type="match status" value="1"/>
</dbReference>
<protein>
    <submittedName>
        <fullName evidence="3">TIGR01841 family phasin</fullName>
    </submittedName>
</protein>
<name>A0A845AKB4_9SPHN</name>
<dbReference type="OrthoDB" id="8479795at2"/>
<feature type="domain" description="Phasin" evidence="2">
    <location>
        <begin position="144"/>
        <end position="241"/>
    </location>
</feature>
<dbReference type="AlphaFoldDB" id="A0A845AKB4"/>
<dbReference type="Pfam" id="PF09361">
    <property type="entry name" value="Phasin_2"/>
    <property type="match status" value="1"/>
</dbReference>
<gene>
    <name evidence="3" type="primary">phaP</name>
    <name evidence="3" type="ORF">GRI58_12265</name>
</gene>
<organism evidence="3 4">
    <name type="scientific">Qipengyuania algicida</name>
    <dbReference type="NCBI Taxonomy" id="1836209"/>
    <lineage>
        <taxon>Bacteria</taxon>
        <taxon>Pseudomonadati</taxon>
        <taxon>Pseudomonadota</taxon>
        <taxon>Alphaproteobacteria</taxon>
        <taxon>Sphingomonadales</taxon>
        <taxon>Erythrobacteraceae</taxon>
        <taxon>Qipengyuania</taxon>
    </lineage>
</organism>
<sequence>MADTHSKIDAAAEKAFAEAAEKKTAQAAKAPQPVPAEQPEAAANTKPAPVDKIVASPKKASAPKPAAKKAVARKPKTKKAAAAKPAAKRAPAKPLTDTPISQLKEKIMATAKTTDFSKTFKDAAAEVQTRVKAAYEKGTEMTGEFTEFHKGNVDAFVESGKVLASGMQDMGRTAMEELKTAAETATADVKKMAAVKSPTELFQLQGEIARRNFDAAMAQGSKNAELFMKLANDVFAPLSSRASVAAEKLTKAA</sequence>
<evidence type="ECO:0000256" key="1">
    <source>
        <dbReference type="SAM" id="MobiDB-lite"/>
    </source>
</evidence>
<feature type="compositionally biased region" description="Basic and acidic residues" evidence="1">
    <location>
        <begin position="1"/>
        <end position="24"/>
    </location>
</feature>
<proteinExistence type="predicted"/>
<dbReference type="InterPro" id="IPR010127">
    <property type="entry name" value="Phasin_subfam-1"/>
</dbReference>
<evidence type="ECO:0000313" key="4">
    <source>
        <dbReference type="Proteomes" id="UP000439780"/>
    </source>
</evidence>
<reference evidence="3 4" key="1">
    <citation type="submission" date="2019-12" db="EMBL/GenBank/DDBJ databases">
        <title>Genomic-based taxomic classification of the family Erythrobacteraceae.</title>
        <authorList>
            <person name="Xu L."/>
        </authorList>
    </citation>
    <scope>NUCLEOTIDE SEQUENCE [LARGE SCALE GENOMIC DNA]</scope>
    <source>
        <strain evidence="3 4">KEMB 9005-328</strain>
    </source>
</reference>
<keyword evidence="4" id="KW-1185">Reference proteome</keyword>